<dbReference type="Proteomes" id="UP000198757">
    <property type="component" value="Unassembled WGS sequence"/>
</dbReference>
<gene>
    <name evidence="1" type="ORF">SAMN04487894_11955</name>
</gene>
<protein>
    <submittedName>
        <fullName evidence="1">Uncharacterized protein</fullName>
    </submittedName>
</protein>
<organism evidence="1 2">
    <name type="scientific">Niabella drilacis (strain DSM 25811 / CCM 8410 / CCUG 62505 / LMG 26954 / E90)</name>
    <dbReference type="NCBI Taxonomy" id="1285928"/>
    <lineage>
        <taxon>Bacteria</taxon>
        <taxon>Pseudomonadati</taxon>
        <taxon>Bacteroidota</taxon>
        <taxon>Chitinophagia</taxon>
        <taxon>Chitinophagales</taxon>
        <taxon>Chitinophagaceae</taxon>
        <taxon>Niabella</taxon>
    </lineage>
</organism>
<keyword evidence="2" id="KW-1185">Reference proteome</keyword>
<sequence length="60" mass="6519">MHPVTCSTVKNASKLSNFIGRTVVGLFQEAICNGQLLWIGEKNQGQPGIYNKGMQVIPSN</sequence>
<reference evidence="2" key="1">
    <citation type="submission" date="2016-10" db="EMBL/GenBank/DDBJ databases">
        <authorList>
            <person name="Varghese N."/>
            <person name="Submissions S."/>
        </authorList>
    </citation>
    <scope>NUCLEOTIDE SEQUENCE [LARGE SCALE GENOMIC DNA]</scope>
    <source>
        <strain evidence="2">DSM 25811 / CCM 8410 / LMG 26954 / E90</strain>
    </source>
</reference>
<evidence type="ECO:0000313" key="2">
    <source>
        <dbReference type="Proteomes" id="UP000198757"/>
    </source>
</evidence>
<dbReference type="EMBL" id="FMZO01000019">
    <property type="protein sequence ID" value="SDE05830.1"/>
    <property type="molecule type" value="Genomic_DNA"/>
</dbReference>
<proteinExistence type="predicted"/>
<accession>A0A1G6ZTI3</accession>
<dbReference type="AlphaFoldDB" id="A0A1G6ZTI3"/>
<evidence type="ECO:0000313" key="1">
    <source>
        <dbReference type="EMBL" id="SDE05830.1"/>
    </source>
</evidence>
<name>A0A1G6ZTI3_NIADE</name>